<name>A0A7X4H6P5_9BURK</name>
<comment type="caution">
    <text evidence="7">The sequence shown here is derived from an EMBL/GenBank/DDBJ whole genome shotgun (WGS) entry which is preliminary data.</text>
</comment>
<dbReference type="PROSITE" id="PS01081">
    <property type="entry name" value="HTH_TETR_1"/>
    <property type="match status" value="1"/>
</dbReference>
<evidence type="ECO:0000259" key="6">
    <source>
        <dbReference type="PROSITE" id="PS50977"/>
    </source>
</evidence>
<dbReference type="Pfam" id="PF16925">
    <property type="entry name" value="TetR_C_13"/>
    <property type="match status" value="1"/>
</dbReference>
<dbReference type="Pfam" id="PF00440">
    <property type="entry name" value="TetR_N"/>
    <property type="match status" value="1"/>
</dbReference>
<organism evidence="7 8">
    <name type="scientific">Pseudoduganella aquatica</name>
    <dbReference type="NCBI Taxonomy" id="2660641"/>
    <lineage>
        <taxon>Bacteria</taxon>
        <taxon>Pseudomonadati</taxon>
        <taxon>Pseudomonadota</taxon>
        <taxon>Betaproteobacteria</taxon>
        <taxon>Burkholderiales</taxon>
        <taxon>Oxalobacteraceae</taxon>
        <taxon>Telluria group</taxon>
        <taxon>Pseudoduganella</taxon>
    </lineage>
</organism>
<dbReference type="InterPro" id="IPR009057">
    <property type="entry name" value="Homeodomain-like_sf"/>
</dbReference>
<dbReference type="SUPFAM" id="SSF46689">
    <property type="entry name" value="Homeodomain-like"/>
    <property type="match status" value="1"/>
</dbReference>
<evidence type="ECO:0000256" key="4">
    <source>
        <dbReference type="ARBA" id="ARBA00023163"/>
    </source>
</evidence>
<dbReference type="SUPFAM" id="SSF48498">
    <property type="entry name" value="Tetracyclin repressor-like, C-terminal domain"/>
    <property type="match status" value="1"/>
</dbReference>
<feature type="domain" description="HTH tetR-type" evidence="6">
    <location>
        <begin position="20"/>
        <end position="80"/>
    </location>
</feature>
<dbReference type="Gene3D" id="1.10.357.10">
    <property type="entry name" value="Tetracycline Repressor, domain 2"/>
    <property type="match status" value="1"/>
</dbReference>
<proteinExistence type="predicted"/>
<evidence type="ECO:0000313" key="7">
    <source>
        <dbReference type="EMBL" id="MYN05729.1"/>
    </source>
</evidence>
<dbReference type="Gene3D" id="1.10.10.60">
    <property type="entry name" value="Homeodomain-like"/>
    <property type="match status" value="1"/>
</dbReference>
<keyword evidence="2" id="KW-0805">Transcription regulation</keyword>
<dbReference type="InterPro" id="IPR023772">
    <property type="entry name" value="DNA-bd_HTH_TetR-type_CS"/>
</dbReference>
<dbReference type="InterPro" id="IPR036271">
    <property type="entry name" value="Tet_transcr_reg_TetR-rel_C_sf"/>
</dbReference>
<evidence type="ECO:0000313" key="8">
    <source>
        <dbReference type="Proteomes" id="UP000450676"/>
    </source>
</evidence>
<protein>
    <submittedName>
        <fullName evidence="7">TetR family transcriptional regulator</fullName>
    </submittedName>
</protein>
<dbReference type="InterPro" id="IPR011075">
    <property type="entry name" value="TetR_C"/>
</dbReference>
<accession>A0A7X4H6P5</accession>
<dbReference type="GO" id="GO:0003677">
    <property type="term" value="F:DNA binding"/>
    <property type="evidence" value="ECO:0007669"/>
    <property type="project" value="UniProtKB-UniRule"/>
</dbReference>
<dbReference type="PROSITE" id="PS50977">
    <property type="entry name" value="HTH_TETR_2"/>
    <property type="match status" value="1"/>
</dbReference>
<reference evidence="7 8" key="1">
    <citation type="submission" date="2019-12" db="EMBL/GenBank/DDBJ databases">
        <title>Novel species isolated from a subtropical stream in China.</title>
        <authorList>
            <person name="Lu H."/>
        </authorList>
    </citation>
    <scope>NUCLEOTIDE SEQUENCE [LARGE SCALE GENOMIC DNA]</scope>
    <source>
        <strain evidence="7 8">FT127W</strain>
    </source>
</reference>
<evidence type="ECO:0000256" key="5">
    <source>
        <dbReference type="PROSITE-ProRule" id="PRU00335"/>
    </source>
</evidence>
<keyword evidence="3 5" id="KW-0238">DNA-binding</keyword>
<keyword evidence="8" id="KW-1185">Reference proteome</keyword>
<evidence type="ECO:0000256" key="3">
    <source>
        <dbReference type="ARBA" id="ARBA00023125"/>
    </source>
</evidence>
<dbReference type="InterPro" id="IPR001647">
    <property type="entry name" value="HTH_TetR"/>
</dbReference>
<evidence type="ECO:0000256" key="1">
    <source>
        <dbReference type="ARBA" id="ARBA00022491"/>
    </source>
</evidence>
<sequence>MKKETAPATPPVRVRGRPLSFDRDAALEKAMLLFWRHGYESTSISDLTQAMGITPPSLYSAFGDKERLFLEAVERYAAGPGNAEAVFAQGQSARSTVEQLLKSNAIELTRAGQPPGCMVIASAVNGSPAAAKVQELLRGRRAEVEAGIGRWIARGIDAGELPADTGAAALARFYYTVIEGMTLQARDGAGRKKLLEVVALAMGAWPAPARV</sequence>
<dbReference type="RefSeq" id="WP_161070133.1">
    <property type="nucleotide sequence ID" value="NZ_CP086370.1"/>
</dbReference>
<dbReference type="AlphaFoldDB" id="A0A7X4H6P5"/>
<feature type="DNA-binding region" description="H-T-H motif" evidence="5">
    <location>
        <begin position="43"/>
        <end position="62"/>
    </location>
</feature>
<dbReference type="PANTHER" id="PTHR47506:SF1">
    <property type="entry name" value="HTH-TYPE TRANSCRIPTIONAL REGULATOR YJDC"/>
    <property type="match status" value="1"/>
</dbReference>
<evidence type="ECO:0000256" key="2">
    <source>
        <dbReference type="ARBA" id="ARBA00023015"/>
    </source>
</evidence>
<dbReference type="EMBL" id="WWCU01000001">
    <property type="protein sequence ID" value="MYN05729.1"/>
    <property type="molecule type" value="Genomic_DNA"/>
</dbReference>
<dbReference type="PANTHER" id="PTHR47506">
    <property type="entry name" value="TRANSCRIPTIONAL REGULATORY PROTEIN"/>
    <property type="match status" value="1"/>
</dbReference>
<keyword evidence="1" id="KW-0678">Repressor</keyword>
<dbReference type="Proteomes" id="UP000450676">
    <property type="component" value="Unassembled WGS sequence"/>
</dbReference>
<gene>
    <name evidence="7" type="ORF">GTP77_00075</name>
</gene>
<keyword evidence="4" id="KW-0804">Transcription</keyword>